<dbReference type="InterPro" id="IPR036871">
    <property type="entry name" value="PX_dom_sf"/>
</dbReference>
<dbReference type="EMBL" id="CAJNOI010000168">
    <property type="protein sequence ID" value="CAF1150800.1"/>
    <property type="molecule type" value="Genomic_DNA"/>
</dbReference>
<feature type="region of interest" description="Disordered" evidence="9">
    <location>
        <begin position="195"/>
        <end position="217"/>
    </location>
</feature>
<proteinExistence type="inferred from homology"/>
<dbReference type="PROSITE" id="PS50195">
    <property type="entry name" value="PX"/>
    <property type="match status" value="1"/>
</dbReference>
<evidence type="ECO:0000256" key="4">
    <source>
        <dbReference type="ARBA" id="ARBA00022448"/>
    </source>
</evidence>
<dbReference type="GO" id="GO:0015031">
    <property type="term" value="P:protein transport"/>
    <property type="evidence" value="ECO:0007669"/>
    <property type="project" value="TreeGrafter"/>
</dbReference>
<dbReference type="GO" id="GO:0034727">
    <property type="term" value="P:piecemeal microautophagy of the nucleus"/>
    <property type="evidence" value="ECO:0007669"/>
    <property type="project" value="TreeGrafter"/>
</dbReference>
<dbReference type="GO" id="GO:0000422">
    <property type="term" value="P:autophagy of mitochondrion"/>
    <property type="evidence" value="ECO:0007669"/>
    <property type="project" value="TreeGrafter"/>
</dbReference>
<dbReference type="SMART" id="SM00312">
    <property type="entry name" value="PX"/>
    <property type="match status" value="1"/>
</dbReference>
<feature type="compositionally biased region" description="Polar residues" evidence="9">
    <location>
        <begin position="14"/>
        <end position="23"/>
    </location>
</feature>
<comment type="similarity">
    <text evidence="3">Belongs to the sorting nexin family.</text>
</comment>
<evidence type="ECO:0000256" key="9">
    <source>
        <dbReference type="SAM" id="MobiDB-lite"/>
    </source>
</evidence>
<evidence type="ECO:0000256" key="8">
    <source>
        <dbReference type="SAM" id="Coils"/>
    </source>
</evidence>
<evidence type="ECO:0000313" key="11">
    <source>
        <dbReference type="EMBL" id="CAF1150800.1"/>
    </source>
</evidence>
<name>A0A815S132_9BILA</name>
<dbReference type="Proteomes" id="UP000663877">
    <property type="component" value="Unassembled WGS sequence"/>
</dbReference>
<feature type="region of interest" description="Disordered" evidence="9">
    <location>
        <begin position="1"/>
        <end position="23"/>
    </location>
</feature>
<evidence type="ECO:0000256" key="6">
    <source>
        <dbReference type="ARBA" id="ARBA00023121"/>
    </source>
</evidence>
<evidence type="ECO:0000313" key="12">
    <source>
        <dbReference type="EMBL" id="CAF1482912.1"/>
    </source>
</evidence>
<accession>A0A815S132</accession>
<keyword evidence="4" id="KW-0813">Transport</keyword>
<dbReference type="Pfam" id="PF00787">
    <property type="entry name" value="PX"/>
    <property type="match status" value="1"/>
</dbReference>
<dbReference type="Gene3D" id="1.20.1270.60">
    <property type="entry name" value="Arfaptin homology (AH) domain/BAR domain"/>
    <property type="match status" value="1"/>
</dbReference>
<keyword evidence="5" id="KW-0963">Cytoplasm</keyword>
<feature type="compositionally biased region" description="Basic and acidic residues" evidence="9">
    <location>
        <begin position="1"/>
        <end position="13"/>
    </location>
</feature>
<evidence type="ECO:0000256" key="2">
    <source>
        <dbReference type="ARBA" id="ARBA00004496"/>
    </source>
</evidence>
<dbReference type="GO" id="GO:0061709">
    <property type="term" value="P:reticulophagy"/>
    <property type="evidence" value="ECO:0007669"/>
    <property type="project" value="TreeGrafter"/>
</dbReference>
<comment type="subcellular location">
    <subcellularLocation>
        <location evidence="2">Cytoplasm</location>
    </subcellularLocation>
    <subcellularLocation>
        <location evidence="1">Endomembrane system</location>
        <topology evidence="1">Peripheral membrane protein</topology>
    </subcellularLocation>
</comment>
<keyword evidence="6" id="KW-0446">Lipid-binding</keyword>
<gene>
    <name evidence="11" type="ORF">BJG266_LOCUS24079</name>
    <name evidence="12" type="ORF">QVE165_LOCUS42355</name>
</gene>
<evidence type="ECO:0000256" key="7">
    <source>
        <dbReference type="ARBA" id="ARBA00023136"/>
    </source>
</evidence>
<keyword evidence="7" id="KW-0472">Membrane</keyword>
<dbReference type="EMBL" id="CAJNOM010000521">
    <property type="protein sequence ID" value="CAF1482912.1"/>
    <property type="molecule type" value="Genomic_DNA"/>
</dbReference>
<dbReference type="Proteomes" id="UP000663832">
    <property type="component" value="Unassembled WGS sequence"/>
</dbReference>
<dbReference type="InterPro" id="IPR001683">
    <property type="entry name" value="PX_dom"/>
</dbReference>
<protein>
    <recommendedName>
        <fullName evidence="10">PX domain-containing protein</fullName>
    </recommendedName>
</protein>
<dbReference type="GO" id="GO:0005769">
    <property type="term" value="C:early endosome"/>
    <property type="evidence" value="ECO:0007669"/>
    <property type="project" value="TreeGrafter"/>
</dbReference>
<dbReference type="GO" id="GO:0032456">
    <property type="term" value="P:endocytic recycling"/>
    <property type="evidence" value="ECO:0007669"/>
    <property type="project" value="TreeGrafter"/>
</dbReference>
<dbReference type="SUPFAM" id="SSF64268">
    <property type="entry name" value="PX domain"/>
    <property type="match status" value="1"/>
</dbReference>
<feature type="coiled-coil region" evidence="8">
    <location>
        <begin position="227"/>
        <end position="254"/>
    </location>
</feature>
<dbReference type="PANTHER" id="PTHR45949">
    <property type="entry name" value="SORTING NEXIN-4"/>
    <property type="match status" value="1"/>
</dbReference>
<keyword evidence="8" id="KW-0175">Coiled coil</keyword>
<dbReference type="InterPro" id="IPR027267">
    <property type="entry name" value="AH/BAR_dom_sf"/>
</dbReference>
<organism evidence="12 13">
    <name type="scientific">Adineta steineri</name>
    <dbReference type="NCBI Taxonomy" id="433720"/>
    <lineage>
        <taxon>Eukaryota</taxon>
        <taxon>Metazoa</taxon>
        <taxon>Spiralia</taxon>
        <taxon>Gnathifera</taxon>
        <taxon>Rotifera</taxon>
        <taxon>Eurotatoria</taxon>
        <taxon>Bdelloidea</taxon>
        <taxon>Adinetida</taxon>
        <taxon>Adinetidae</taxon>
        <taxon>Adineta</taxon>
    </lineage>
</organism>
<comment type="caution">
    <text evidence="12">The sequence shown here is derived from an EMBL/GenBank/DDBJ whole genome shotgun (WGS) entry which is preliminary data.</text>
</comment>
<sequence>MDDPLSRALREENNPPSSLSSIDTNDLHFNEKISSLSISHSHNDWILPSTNERKEEVEINREYIRICVCDPKKHKSNLDSYVTYLVNTQTYNDSVKINETNVRRRYNDFIWLKNLLDMKYPFNIISPLPAKHTLSNKLHVVADDGEFIRRRMIGLQNFLQRIIDNPVISIDSSVQLFLSADDDTLHTAQQQQTQATTISSVSPHISSTNSNPFRQPMGRGKPIPSEFSRTENQIQTLQDNLRKLERLTRKIETDQVSIQTEEEHLLSTFKQWLDIERKYDENDSFIDIVSSTQEKIVENQMDLLKYTNTKFIEPINEYVLFTNVVQDVLKRRAQLSENVTTNNSEEMFDQLTIANETIKADIHRWTELKDKELTHLFHLMANKKIDFYNQSIDAWEQAAARLSLPNNQK</sequence>
<dbReference type="GO" id="GO:0000407">
    <property type="term" value="C:phagophore assembly site"/>
    <property type="evidence" value="ECO:0007669"/>
    <property type="project" value="TreeGrafter"/>
</dbReference>
<evidence type="ECO:0000259" key="10">
    <source>
        <dbReference type="PROSITE" id="PS50195"/>
    </source>
</evidence>
<feature type="domain" description="PX" evidence="10">
    <location>
        <begin position="62"/>
        <end position="184"/>
    </location>
</feature>
<dbReference type="Gene3D" id="3.30.1520.10">
    <property type="entry name" value="Phox-like domain"/>
    <property type="match status" value="1"/>
</dbReference>
<dbReference type="GO" id="GO:0035091">
    <property type="term" value="F:phosphatidylinositol binding"/>
    <property type="evidence" value="ECO:0007669"/>
    <property type="project" value="InterPro"/>
</dbReference>
<dbReference type="OrthoDB" id="205639at2759"/>
<evidence type="ECO:0000313" key="13">
    <source>
        <dbReference type="Proteomes" id="UP000663832"/>
    </source>
</evidence>
<reference evidence="12" key="1">
    <citation type="submission" date="2021-02" db="EMBL/GenBank/DDBJ databases">
        <authorList>
            <person name="Nowell W R."/>
        </authorList>
    </citation>
    <scope>NUCLEOTIDE SEQUENCE</scope>
</reference>
<dbReference type="PANTHER" id="PTHR45949:SF2">
    <property type="entry name" value="SORTING NEXIN-4"/>
    <property type="match status" value="1"/>
</dbReference>
<feature type="compositionally biased region" description="Polar residues" evidence="9">
    <location>
        <begin position="198"/>
        <end position="213"/>
    </location>
</feature>
<dbReference type="SUPFAM" id="SSF103657">
    <property type="entry name" value="BAR/IMD domain-like"/>
    <property type="match status" value="1"/>
</dbReference>
<evidence type="ECO:0000256" key="3">
    <source>
        <dbReference type="ARBA" id="ARBA00010883"/>
    </source>
</evidence>
<keyword evidence="13" id="KW-1185">Reference proteome</keyword>
<dbReference type="AlphaFoldDB" id="A0A815S132"/>
<evidence type="ECO:0000256" key="1">
    <source>
        <dbReference type="ARBA" id="ARBA00004184"/>
    </source>
</evidence>
<evidence type="ECO:0000256" key="5">
    <source>
        <dbReference type="ARBA" id="ARBA00022490"/>
    </source>
</evidence>